<accession>A0A4Q1BFU1</accession>
<comment type="caution">
    <text evidence="1">The sequence shown here is derived from an EMBL/GenBank/DDBJ whole genome shotgun (WGS) entry which is preliminary data.</text>
</comment>
<evidence type="ECO:0008006" key="3">
    <source>
        <dbReference type="Google" id="ProtNLM"/>
    </source>
</evidence>
<dbReference type="PANTHER" id="PTHR43431:SF7">
    <property type="entry name" value="OXIDOREDUCTASE, SHORT CHAIN DEHYDROGENASE_REDUCTASE FAMILY (AFU_ORTHOLOGUE AFUA_5G14000)"/>
    <property type="match status" value="1"/>
</dbReference>
<proteinExistence type="predicted"/>
<dbReference type="InterPro" id="IPR036291">
    <property type="entry name" value="NAD(P)-bd_dom_sf"/>
</dbReference>
<dbReference type="SUPFAM" id="SSF51735">
    <property type="entry name" value="NAD(P)-binding Rossmann-fold domains"/>
    <property type="match status" value="1"/>
</dbReference>
<dbReference type="OrthoDB" id="5399006at2759"/>
<dbReference type="Proteomes" id="UP000289152">
    <property type="component" value="Unassembled WGS sequence"/>
</dbReference>
<dbReference type="VEuPathDB" id="FungiDB:TREMEDRAFT_56366"/>
<dbReference type="InParanoid" id="A0A4Q1BFU1"/>
<dbReference type="AlphaFoldDB" id="A0A4Q1BFU1"/>
<gene>
    <name evidence="1" type="ORF">M231_07385</name>
</gene>
<name>A0A4Q1BFU1_TREME</name>
<dbReference type="STRING" id="5217.A0A4Q1BFU1"/>
<protein>
    <recommendedName>
        <fullName evidence="3">Short-chain dehydrogenase</fullName>
    </recommendedName>
</protein>
<dbReference type="PRINTS" id="PR00081">
    <property type="entry name" value="GDHRDH"/>
</dbReference>
<dbReference type="PANTHER" id="PTHR43431">
    <property type="entry name" value="OXIDOREDUCTASE, SHORT CHAIN DEHYDROGENASE/REDUCTASE FAMILY (AFU_ORTHOLOGUE AFUA_5G14000)"/>
    <property type="match status" value="1"/>
</dbReference>
<keyword evidence="2" id="KW-1185">Reference proteome</keyword>
<dbReference type="Gene3D" id="3.40.50.720">
    <property type="entry name" value="NAD(P)-binding Rossmann-like Domain"/>
    <property type="match status" value="1"/>
</dbReference>
<organism evidence="1 2">
    <name type="scientific">Tremella mesenterica</name>
    <name type="common">Jelly fungus</name>
    <dbReference type="NCBI Taxonomy" id="5217"/>
    <lineage>
        <taxon>Eukaryota</taxon>
        <taxon>Fungi</taxon>
        <taxon>Dikarya</taxon>
        <taxon>Basidiomycota</taxon>
        <taxon>Agaricomycotina</taxon>
        <taxon>Tremellomycetes</taxon>
        <taxon>Tremellales</taxon>
        <taxon>Tremellaceae</taxon>
        <taxon>Tremella</taxon>
    </lineage>
</organism>
<dbReference type="EMBL" id="SDIL01000141">
    <property type="protein sequence ID" value="RXK35363.1"/>
    <property type="molecule type" value="Genomic_DNA"/>
</dbReference>
<dbReference type="Pfam" id="PF00106">
    <property type="entry name" value="adh_short"/>
    <property type="match status" value="1"/>
</dbReference>
<sequence>MSPRIAIIFGAGPGLGAAVASAFSPSHSLVLLSRSLPGSLPKLKLTVPDDQILALSSDGSLNSMQVAVEAMKKKWPSGVVDVGVYNMGGGYNPQSFLKYETKDLMSGLEGGVIYAFSFAQIMMPLLLKQGGSLIFTGATMSLRGGADFSAQAPGMFARRALSQSLAREFGPQGVHVSHVILDGLIDTPRIQDWAGEDKENTRLKPEDIAQQYVMLANQPKSAWTQELDLRWGNPPLKVI</sequence>
<evidence type="ECO:0000313" key="2">
    <source>
        <dbReference type="Proteomes" id="UP000289152"/>
    </source>
</evidence>
<evidence type="ECO:0000313" key="1">
    <source>
        <dbReference type="EMBL" id="RXK35363.1"/>
    </source>
</evidence>
<reference evidence="1 2" key="1">
    <citation type="submission" date="2016-06" db="EMBL/GenBank/DDBJ databases">
        <title>Evolution of pathogenesis and genome organization in the Tremellales.</title>
        <authorList>
            <person name="Cuomo C."/>
            <person name="Litvintseva A."/>
            <person name="Heitman J."/>
            <person name="Chen Y."/>
            <person name="Sun S."/>
            <person name="Springer D."/>
            <person name="Dromer F."/>
            <person name="Young S."/>
            <person name="Zeng Q."/>
            <person name="Chapman S."/>
            <person name="Gujja S."/>
            <person name="Saif S."/>
            <person name="Birren B."/>
        </authorList>
    </citation>
    <scope>NUCLEOTIDE SEQUENCE [LARGE SCALE GENOMIC DNA]</scope>
    <source>
        <strain evidence="1 2">ATCC 28783</strain>
    </source>
</reference>
<dbReference type="InterPro" id="IPR002347">
    <property type="entry name" value="SDR_fam"/>
</dbReference>